<protein>
    <recommendedName>
        <fullName evidence="4">YcxB family protein</fullName>
    </recommendedName>
</protein>
<feature type="transmembrane region" description="Helical" evidence="1">
    <location>
        <begin position="30"/>
        <end position="46"/>
    </location>
</feature>
<reference evidence="2" key="1">
    <citation type="submission" date="2020-10" db="EMBL/GenBank/DDBJ databases">
        <authorList>
            <person name="Gilroy R."/>
        </authorList>
    </citation>
    <scope>NUCLEOTIDE SEQUENCE</scope>
    <source>
        <strain evidence="2">G3-4614</strain>
    </source>
</reference>
<feature type="transmembrane region" description="Helical" evidence="1">
    <location>
        <begin position="52"/>
        <end position="70"/>
    </location>
</feature>
<keyword evidence="1" id="KW-0812">Transmembrane</keyword>
<comment type="caution">
    <text evidence="2">The sequence shown here is derived from an EMBL/GenBank/DDBJ whole genome shotgun (WGS) entry which is preliminary data.</text>
</comment>
<reference evidence="2" key="2">
    <citation type="journal article" date="2021" name="PeerJ">
        <title>Extensive microbial diversity within the chicken gut microbiome revealed by metagenomics and culture.</title>
        <authorList>
            <person name="Gilroy R."/>
            <person name="Ravi A."/>
            <person name="Getino M."/>
            <person name="Pursley I."/>
            <person name="Horton D.L."/>
            <person name="Alikhan N.F."/>
            <person name="Baker D."/>
            <person name="Gharbi K."/>
            <person name="Hall N."/>
            <person name="Watson M."/>
            <person name="Adriaenssens E.M."/>
            <person name="Foster-Nyarko E."/>
            <person name="Jarju S."/>
            <person name="Secka A."/>
            <person name="Antonio M."/>
            <person name="Oren A."/>
            <person name="Chaudhuri R.R."/>
            <person name="La Ragione R."/>
            <person name="Hildebrand F."/>
            <person name="Pallen M.J."/>
        </authorList>
    </citation>
    <scope>NUCLEOTIDE SEQUENCE</scope>
    <source>
        <strain evidence="2">G3-4614</strain>
    </source>
</reference>
<gene>
    <name evidence="2" type="ORF">IAC54_04745</name>
</gene>
<name>A0A9D9E2L5_9BACT</name>
<evidence type="ECO:0008006" key="4">
    <source>
        <dbReference type="Google" id="ProtNLM"/>
    </source>
</evidence>
<keyword evidence="1" id="KW-1133">Transmembrane helix</keyword>
<organism evidence="2 3">
    <name type="scientific">Candidatus Caccoplasma merdipullorum</name>
    <dbReference type="NCBI Taxonomy" id="2840718"/>
    <lineage>
        <taxon>Bacteria</taxon>
        <taxon>Pseudomonadati</taxon>
        <taxon>Bacteroidota</taxon>
        <taxon>Bacteroidia</taxon>
        <taxon>Bacteroidales</taxon>
        <taxon>Bacteroidaceae</taxon>
        <taxon>Bacteroidaceae incertae sedis</taxon>
        <taxon>Candidatus Caccoplasma</taxon>
    </lineage>
</organism>
<sequence>MDAVITEEYIIKPEKYLKVILNIFLRRHRITMLLALTLSIILSIYIRDFIYAMVVLIFGAFPFILFHVYFKYAGRYDNKYLFIEKKVEFGENCIAIHPIGEKPVRYTTTQIKYGGFARKNHLLILDGKYMLNIPLDSIPDYDSYIRFENWLNTQISKQTCRK</sequence>
<dbReference type="EMBL" id="JADIMW010000051">
    <property type="protein sequence ID" value="MBO8438191.1"/>
    <property type="molecule type" value="Genomic_DNA"/>
</dbReference>
<evidence type="ECO:0000256" key="1">
    <source>
        <dbReference type="SAM" id="Phobius"/>
    </source>
</evidence>
<dbReference type="AlphaFoldDB" id="A0A9D9E2L5"/>
<accession>A0A9D9E2L5</accession>
<proteinExistence type="predicted"/>
<dbReference type="Proteomes" id="UP000823636">
    <property type="component" value="Unassembled WGS sequence"/>
</dbReference>
<evidence type="ECO:0000313" key="3">
    <source>
        <dbReference type="Proteomes" id="UP000823636"/>
    </source>
</evidence>
<keyword evidence="1" id="KW-0472">Membrane</keyword>
<evidence type="ECO:0000313" key="2">
    <source>
        <dbReference type="EMBL" id="MBO8438191.1"/>
    </source>
</evidence>